<evidence type="ECO:0000313" key="3">
    <source>
        <dbReference type="Proteomes" id="UP000198811"/>
    </source>
</evidence>
<dbReference type="EMBL" id="UAWC01000001">
    <property type="protein sequence ID" value="SQB33033.1"/>
    <property type="molecule type" value="Genomic_DNA"/>
</dbReference>
<protein>
    <submittedName>
        <fullName evidence="2">Uncharacterized protein</fullName>
    </submittedName>
</protein>
<keyword evidence="3" id="KW-1185">Reference proteome</keyword>
<organism evidence="2 4">
    <name type="scientific">Clostridium cochlearium</name>
    <dbReference type="NCBI Taxonomy" id="1494"/>
    <lineage>
        <taxon>Bacteria</taxon>
        <taxon>Bacillati</taxon>
        <taxon>Bacillota</taxon>
        <taxon>Clostridia</taxon>
        <taxon>Eubacteriales</taxon>
        <taxon>Clostridiaceae</taxon>
        <taxon>Clostridium</taxon>
    </lineage>
</organism>
<dbReference type="Proteomes" id="UP000198811">
    <property type="component" value="Unassembled WGS sequence"/>
</dbReference>
<name>A0A1G9IJ76_CLOCO</name>
<accession>A0A1G9IJ76</accession>
<sequence>MGSFNCASPEELSFIANIIALELSAGKSADELNVLGNLIVAIGSLMLVMAAQKQNLESLSKDNNNKKRGSSS</sequence>
<gene>
    <name evidence="2" type="ORF">NCTC13028_00125</name>
    <name evidence="1" type="ORF">SAMN05216497_11424</name>
</gene>
<evidence type="ECO:0000313" key="4">
    <source>
        <dbReference type="Proteomes" id="UP000250223"/>
    </source>
</evidence>
<evidence type="ECO:0000313" key="2">
    <source>
        <dbReference type="EMBL" id="SQB33033.1"/>
    </source>
</evidence>
<reference evidence="1 3" key="1">
    <citation type="submission" date="2016-10" db="EMBL/GenBank/DDBJ databases">
        <authorList>
            <person name="Varghese N."/>
            <person name="Submissions S."/>
        </authorList>
    </citation>
    <scope>NUCLEOTIDE SEQUENCE [LARGE SCALE GENOMIC DNA]</scope>
    <source>
        <strain evidence="1 3">NLAE-zl-C224</strain>
    </source>
</reference>
<evidence type="ECO:0000313" key="1">
    <source>
        <dbReference type="EMBL" id="SDL25065.1"/>
    </source>
</evidence>
<dbReference type="RefSeq" id="WP_089866550.1">
    <property type="nucleotide sequence ID" value="NZ_CP173238.1"/>
</dbReference>
<dbReference type="OrthoDB" id="1683820at2"/>
<reference evidence="2 4" key="2">
    <citation type="submission" date="2018-06" db="EMBL/GenBank/DDBJ databases">
        <authorList>
            <consortium name="Pathogen Informatics"/>
            <person name="Doyle S."/>
        </authorList>
    </citation>
    <scope>NUCLEOTIDE SEQUENCE [LARGE SCALE GENOMIC DNA]</scope>
    <source>
        <strain evidence="2 4">NCTC13028</strain>
    </source>
</reference>
<dbReference type="AlphaFoldDB" id="A0A1G9IJ76"/>
<proteinExistence type="predicted"/>
<dbReference type="EMBL" id="FNGL01000014">
    <property type="protein sequence ID" value="SDL25065.1"/>
    <property type="molecule type" value="Genomic_DNA"/>
</dbReference>
<dbReference type="Proteomes" id="UP000250223">
    <property type="component" value="Unassembled WGS sequence"/>
</dbReference>